<reference evidence="1 2" key="1">
    <citation type="submission" date="2018-06" db="EMBL/GenBank/DDBJ databases">
        <authorList>
            <consortium name="Pathogen Informatics"/>
            <person name="Doyle S."/>
        </authorList>
    </citation>
    <scope>NUCLEOTIDE SEQUENCE [LARGE SCALE GENOMIC DNA]</scope>
    <source>
        <strain evidence="1 2">NCTC11012</strain>
    </source>
</reference>
<name>A0A378QUG7_9GAMM</name>
<organism evidence="1 2">
    <name type="scientific">Moraxella equi</name>
    <dbReference type="NCBI Taxonomy" id="60442"/>
    <lineage>
        <taxon>Bacteria</taxon>
        <taxon>Pseudomonadati</taxon>
        <taxon>Pseudomonadota</taxon>
        <taxon>Gammaproteobacteria</taxon>
        <taxon>Moraxellales</taxon>
        <taxon>Moraxellaceae</taxon>
        <taxon>Moraxella</taxon>
    </lineage>
</organism>
<evidence type="ECO:0000313" key="2">
    <source>
        <dbReference type="Proteomes" id="UP000254618"/>
    </source>
</evidence>
<proteinExistence type="predicted"/>
<accession>A0A378QUG7</accession>
<dbReference type="RefSeq" id="WP_115237216.1">
    <property type="nucleotide sequence ID" value="NZ_UGQF01000001.1"/>
</dbReference>
<protein>
    <submittedName>
        <fullName evidence="1">Protein of uncharacterized function (DUF2789)</fullName>
    </submittedName>
</protein>
<dbReference type="Gene3D" id="1.10.10.1130">
    <property type="entry name" value="Uncharacterised protein PF10982, DUF2789"/>
    <property type="match status" value="1"/>
</dbReference>
<evidence type="ECO:0000313" key="1">
    <source>
        <dbReference type="EMBL" id="STZ04515.1"/>
    </source>
</evidence>
<dbReference type="Pfam" id="PF10982">
    <property type="entry name" value="DUF2789"/>
    <property type="match status" value="1"/>
</dbReference>
<dbReference type="AlphaFoldDB" id="A0A378QUG7"/>
<dbReference type="Proteomes" id="UP000254618">
    <property type="component" value="Unassembled WGS sequence"/>
</dbReference>
<dbReference type="InterPro" id="IPR038086">
    <property type="entry name" value="DUF2789_sf"/>
</dbReference>
<gene>
    <name evidence="1" type="ORF">NCTC11012_02797</name>
</gene>
<dbReference type="InterPro" id="IPR021250">
    <property type="entry name" value="DUF2789"/>
</dbReference>
<dbReference type="EMBL" id="UGQF01000001">
    <property type="protein sequence ID" value="STZ04515.1"/>
    <property type="molecule type" value="Genomic_DNA"/>
</dbReference>
<sequence>MLDNAEHTMNDLFAQLGLPNSDSEIDTFIKNNQLPENVTLADAPFLDEQQSMFIREEWKLDAVWSLVIDELYQPNLKTTTQPHKIKEQLINTIQPPILS</sequence>